<gene>
    <name evidence="1" type="ORF">ACFQRG_18915</name>
</gene>
<protein>
    <submittedName>
        <fullName evidence="1">DUF4030 domain-containing protein</fullName>
    </submittedName>
</protein>
<organism evidence="1 2">
    <name type="scientific">Scopulibacillus cellulosilyticus</name>
    <dbReference type="NCBI Taxonomy" id="2665665"/>
    <lineage>
        <taxon>Bacteria</taxon>
        <taxon>Bacillati</taxon>
        <taxon>Bacillota</taxon>
        <taxon>Bacilli</taxon>
        <taxon>Bacillales</taxon>
        <taxon>Sporolactobacillaceae</taxon>
        <taxon>Scopulibacillus</taxon>
    </lineage>
</organism>
<accession>A0ABW2Q1V4</accession>
<evidence type="ECO:0000313" key="2">
    <source>
        <dbReference type="Proteomes" id="UP001596505"/>
    </source>
</evidence>
<reference evidence="2" key="1">
    <citation type="journal article" date="2019" name="Int. J. Syst. Evol. Microbiol.">
        <title>The Global Catalogue of Microorganisms (GCM) 10K type strain sequencing project: providing services to taxonomists for standard genome sequencing and annotation.</title>
        <authorList>
            <consortium name="The Broad Institute Genomics Platform"/>
            <consortium name="The Broad Institute Genome Sequencing Center for Infectious Disease"/>
            <person name="Wu L."/>
            <person name="Ma J."/>
        </authorList>
    </citation>
    <scope>NUCLEOTIDE SEQUENCE [LARGE SCALE GENOMIC DNA]</scope>
    <source>
        <strain evidence="2">CGMCC 1.16305</strain>
    </source>
</reference>
<dbReference type="EMBL" id="JBHTCO010000041">
    <property type="protein sequence ID" value="MFC7394987.1"/>
    <property type="molecule type" value="Genomic_DNA"/>
</dbReference>
<proteinExistence type="predicted"/>
<keyword evidence="2" id="KW-1185">Reference proteome</keyword>
<name>A0ABW2Q1V4_9BACL</name>
<sequence length="310" mass="36210">MFFTVFLTYSHFEGSNRAKSFEETHAPTDIKRLRIGHLDEVIKDELNKKGYKISLNDINIPVYTPHSHKILNVKVKGTKTYYNKVKSGVKETVSDVLKTRGYDAYTIKVSREKKNRPDSVDQKNELKINEEQKKYKELSNDISRVVEKYKMKIVFLTMDSKAITIELVGPKQDYIKTKKDILNQIKSVVQSSGFRDCIIKVRNIENNGDDKSQSEIKDLKWNEHIFPVILEEMMSKKAYHVYGFAYSFHPEPLQIIIKTSVMSKAPQAKELKQEIVRNIHTMLQSKYLAQWVDHEPYKVIVRGKDYKNIE</sequence>
<dbReference type="Proteomes" id="UP001596505">
    <property type="component" value="Unassembled WGS sequence"/>
</dbReference>
<evidence type="ECO:0000313" key="1">
    <source>
        <dbReference type="EMBL" id="MFC7394987.1"/>
    </source>
</evidence>
<comment type="caution">
    <text evidence="1">The sequence shown here is derived from an EMBL/GenBank/DDBJ whole genome shotgun (WGS) entry which is preliminary data.</text>
</comment>